<organism evidence="1 2">
    <name type="scientific">Halolamina pelagica</name>
    <dbReference type="NCBI Taxonomy" id="699431"/>
    <lineage>
        <taxon>Archaea</taxon>
        <taxon>Methanobacteriati</taxon>
        <taxon>Methanobacteriota</taxon>
        <taxon>Stenosarchaea group</taxon>
        <taxon>Halobacteria</taxon>
        <taxon>Halobacteriales</taxon>
        <taxon>Haloferacaceae</taxon>
    </lineage>
</organism>
<keyword evidence="2" id="KW-1185">Reference proteome</keyword>
<dbReference type="InterPro" id="IPR011009">
    <property type="entry name" value="Kinase-like_dom_sf"/>
</dbReference>
<dbReference type="STRING" id="699431.SY89_00747"/>
<dbReference type="AlphaFoldDB" id="A0A0P7G9L4"/>
<dbReference type="GO" id="GO:0016301">
    <property type="term" value="F:kinase activity"/>
    <property type="evidence" value="ECO:0007669"/>
    <property type="project" value="UniProtKB-KW"/>
</dbReference>
<dbReference type="OrthoDB" id="281727at2157"/>
<dbReference type="RefSeq" id="WP_054583140.1">
    <property type="nucleotide sequence ID" value="NZ_LGUC01000001.1"/>
</dbReference>
<dbReference type="SUPFAM" id="SSF56112">
    <property type="entry name" value="Protein kinase-like (PK-like)"/>
    <property type="match status" value="1"/>
</dbReference>
<reference evidence="2" key="1">
    <citation type="submission" date="2013-11" db="EMBL/GenBank/DDBJ databases">
        <authorList>
            <person name="Hoang H.T."/>
            <person name="Killian M.L."/>
            <person name="Madson D.M."/>
            <person name="Arruda P.H.E."/>
            <person name="Sun D."/>
            <person name="Schwartz K.J."/>
            <person name="Yoon K."/>
        </authorList>
    </citation>
    <scope>NUCLEOTIDE SEQUENCE [LARGE SCALE GENOMIC DNA]</scope>
    <source>
        <strain evidence="2">CDK2</strain>
    </source>
</reference>
<name>A0A0P7G9L4_9EURY</name>
<protein>
    <submittedName>
        <fullName evidence="1">Fructosamine-3-kinase</fullName>
    </submittedName>
</protein>
<keyword evidence="1" id="KW-0418">Kinase</keyword>
<dbReference type="PANTHER" id="PTHR12149:SF8">
    <property type="entry name" value="PROTEIN-RIBULOSAMINE 3-KINASE"/>
    <property type="match status" value="1"/>
</dbReference>
<evidence type="ECO:0000313" key="1">
    <source>
        <dbReference type="EMBL" id="KPN30025.1"/>
    </source>
</evidence>
<proteinExistence type="predicted"/>
<dbReference type="InterPro" id="IPR016477">
    <property type="entry name" value="Fructo-/Ketosamine-3-kinase"/>
</dbReference>
<dbReference type="Gene3D" id="3.90.1200.10">
    <property type="match status" value="1"/>
</dbReference>
<gene>
    <name evidence="1" type="ORF">SY89_00747</name>
</gene>
<dbReference type="Pfam" id="PF03881">
    <property type="entry name" value="Fructosamin_kin"/>
    <property type="match status" value="1"/>
</dbReference>
<accession>A0A0P7G9L4</accession>
<dbReference type="EMBL" id="LGUC01000001">
    <property type="protein sequence ID" value="KPN30025.1"/>
    <property type="molecule type" value="Genomic_DNA"/>
</dbReference>
<evidence type="ECO:0000313" key="2">
    <source>
        <dbReference type="Proteomes" id="UP000050535"/>
    </source>
</evidence>
<dbReference type="Proteomes" id="UP000050535">
    <property type="component" value="Unassembled WGS sequence"/>
</dbReference>
<sequence>MDAPIRAAVESWADAPIVDAAELDGGEVGSVHRVDLADGRRLVAKAAATDLRTEARMLRHLADHGLTVPEVFHASEALLVLEFVEGDSEITPAVERDLADRLAALHAESAPTFGFPVDTLTGKLDLPNPREADWPTFFGEYRLGYMADRAETEGLLPASDAERIDELVDDLPALLDHDPAPSLIHGDVWTENLVTDGESVRAFLDPACYYADPEVELAYVDWTGTGGEAFFERYRERAAGPDGGLPDGVAGRRPIYRLLPLLVHLRHFGDEYREPVRETLAELGY</sequence>
<dbReference type="PIRSF" id="PIRSF006221">
    <property type="entry name" value="Ketosamine-3-kinase"/>
    <property type="match status" value="1"/>
</dbReference>
<keyword evidence="1" id="KW-0808">Transferase</keyword>
<dbReference type="Gene3D" id="3.30.200.20">
    <property type="entry name" value="Phosphorylase Kinase, domain 1"/>
    <property type="match status" value="1"/>
</dbReference>
<comment type="caution">
    <text evidence="1">The sequence shown here is derived from an EMBL/GenBank/DDBJ whole genome shotgun (WGS) entry which is preliminary data.</text>
</comment>
<dbReference type="PANTHER" id="PTHR12149">
    <property type="entry name" value="FRUCTOSAMINE 3 KINASE-RELATED PROTEIN"/>
    <property type="match status" value="1"/>
</dbReference>